<sequence length="119" mass="13831">MPVFAMMERIRGQMMLARARRLKEIKKLQDDGKRISEYAARELTISIALAREYIVIPANLDEYDVRKMRNESFPIHLDVRTSTCQRWTYRGVHCAQGIAAIAGLDIIDFVDDHFKIEAF</sequence>
<dbReference type="Proteomes" id="UP001489719">
    <property type="component" value="Unassembled WGS sequence"/>
</dbReference>
<accession>A0ACC3TEG5</accession>
<protein>
    <submittedName>
        <fullName evidence="1">Uncharacterized protein</fullName>
    </submittedName>
</protein>
<evidence type="ECO:0000313" key="2">
    <source>
        <dbReference type="Proteomes" id="UP001489719"/>
    </source>
</evidence>
<keyword evidence="2" id="KW-1185">Reference proteome</keyword>
<comment type="caution">
    <text evidence="1">The sequence shown here is derived from an EMBL/GenBank/DDBJ whole genome shotgun (WGS) entry which is preliminary data.</text>
</comment>
<gene>
    <name evidence="1" type="ORF">V1517DRAFT_333107</name>
</gene>
<name>A0ACC3TEG5_9ASCO</name>
<organism evidence="1 2">
    <name type="scientific">Lipomyces orientalis</name>
    <dbReference type="NCBI Taxonomy" id="1233043"/>
    <lineage>
        <taxon>Eukaryota</taxon>
        <taxon>Fungi</taxon>
        <taxon>Dikarya</taxon>
        <taxon>Ascomycota</taxon>
        <taxon>Saccharomycotina</taxon>
        <taxon>Lipomycetes</taxon>
        <taxon>Lipomycetales</taxon>
        <taxon>Lipomycetaceae</taxon>
        <taxon>Lipomyces</taxon>
    </lineage>
</organism>
<dbReference type="EMBL" id="MU970205">
    <property type="protein sequence ID" value="KAK9319267.1"/>
    <property type="molecule type" value="Genomic_DNA"/>
</dbReference>
<proteinExistence type="predicted"/>
<evidence type="ECO:0000313" key="1">
    <source>
        <dbReference type="EMBL" id="KAK9319267.1"/>
    </source>
</evidence>
<reference evidence="2" key="1">
    <citation type="journal article" date="2024" name="Front. Bioeng. Biotechnol.">
        <title>Genome-scale model development and genomic sequencing of the oleaginous clade Lipomyces.</title>
        <authorList>
            <person name="Czajka J.J."/>
            <person name="Han Y."/>
            <person name="Kim J."/>
            <person name="Mondo S.J."/>
            <person name="Hofstad B.A."/>
            <person name="Robles A."/>
            <person name="Haridas S."/>
            <person name="Riley R."/>
            <person name="LaButti K."/>
            <person name="Pangilinan J."/>
            <person name="Andreopoulos W."/>
            <person name="Lipzen A."/>
            <person name="Yan J."/>
            <person name="Wang M."/>
            <person name="Ng V."/>
            <person name="Grigoriev I.V."/>
            <person name="Spatafora J.W."/>
            <person name="Magnuson J.K."/>
            <person name="Baker S.E."/>
            <person name="Pomraning K.R."/>
        </authorList>
    </citation>
    <scope>NUCLEOTIDE SEQUENCE [LARGE SCALE GENOMIC DNA]</scope>
    <source>
        <strain evidence="2">CBS 10300</strain>
    </source>
</reference>